<gene>
    <name evidence="2" type="ORF">E3U44_11580</name>
</gene>
<sequence>MHYAQPGRPRKDSSDQSTRYRLQGYLAAPITHYQQRLTRASLFLLATHELDGQALSDPDILTTYKGQAISEQDFKFLKVPMFLAATLFLKKVERLMALLMVMTVCLLVYAALEQRICTTLAAHQASVPDQKGNPPHKPTARGVFELFLDVHLLLITQETTQVLTVHLKEELRTLLVLLGSPYLEAYP</sequence>
<accession>A0A4P7C0M2</accession>
<dbReference type="InterPro" id="IPR047654">
    <property type="entry name" value="IS1634_transpos"/>
</dbReference>
<protein>
    <submittedName>
        <fullName evidence="2">IS1634 family transposase</fullName>
    </submittedName>
</protein>
<name>A0A4P7C0M2_9GAMM</name>
<proteinExistence type="predicted"/>
<dbReference type="Proteomes" id="UP000294325">
    <property type="component" value="Chromosome"/>
</dbReference>
<evidence type="ECO:0000313" key="3">
    <source>
        <dbReference type="Proteomes" id="UP000294325"/>
    </source>
</evidence>
<dbReference type="AlphaFoldDB" id="A0A4P7C0M2"/>
<keyword evidence="1" id="KW-0472">Membrane</keyword>
<dbReference type="OrthoDB" id="5654337at2"/>
<dbReference type="PANTHER" id="PTHR34614:SF2">
    <property type="entry name" value="TRANSPOSASE IS4-LIKE DOMAIN-CONTAINING PROTEIN"/>
    <property type="match status" value="1"/>
</dbReference>
<keyword evidence="1" id="KW-1133">Transmembrane helix</keyword>
<evidence type="ECO:0000256" key="1">
    <source>
        <dbReference type="SAM" id="Phobius"/>
    </source>
</evidence>
<reference evidence="2 3" key="1">
    <citation type="submission" date="2019-03" db="EMBL/GenBank/DDBJ databases">
        <title>The genome sequence of Nitrosococcus wardiae strain D1FHST reveals the archetypal metabolic capacity of ammonia-oxidizing Gammaproteobacteria.</title>
        <authorList>
            <person name="Wang L."/>
            <person name="Lim C.K."/>
            <person name="Hanson T.E."/>
            <person name="Dang H."/>
            <person name="Klotz M.G."/>
        </authorList>
    </citation>
    <scope>NUCLEOTIDE SEQUENCE [LARGE SCALE GENOMIC DNA]</scope>
    <source>
        <strain evidence="2 3">D1FHS</strain>
    </source>
</reference>
<keyword evidence="1" id="KW-0812">Transmembrane</keyword>
<dbReference type="PANTHER" id="PTHR34614">
    <property type="match status" value="1"/>
</dbReference>
<feature type="transmembrane region" description="Helical" evidence="1">
    <location>
        <begin position="95"/>
        <end position="112"/>
    </location>
</feature>
<organism evidence="2 3">
    <name type="scientific">Nitrosococcus wardiae</name>
    <dbReference type="NCBI Taxonomy" id="1814290"/>
    <lineage>
        <taxon>Bacteria</taxon>
        <taxon>Pseudomonadati</taxon>
        <taxon>Pseudomonadota</taxon>
        <taxon>Gammaproteobacteria</taxon>
        <taxon>Chromatiales</taxon>
        <taxon>Chromatiaceae</taxon>
        <taxon>Nitrosococcus</taxon>
    </lineage>
</organism>
<keyword evidence="3" id="KW-1185">Reference proteome</keyword>
<dbReference type="NCBIfam" id="NF033559">
    <property type="entry name" value="transpos_IS1634"/>
    <property type="match status" value="1"/>
</dbReference>
<dbReference type="EMBL" id="CP038033">
    <property type="protein sequence ID" value="QBQ55080.1"/>
    <property type="molecule type" value="Genomic_DNA"/>
</dbReference>
<evidence type="ECO:0000313" key="2">
    <source>
        <dbReference type="EMBL" id="QBQ55080.1"/>
    </source>
</evidence>
<dbReference type="KEGG" id="nwr:E3U44_11580"/>